<reference evidence="3" key="2">
    <citation type="submission" date="2023-05" db="EMBL/GenBank/DDBJ databases">
        <authorList>
            <consortium name="Lawrence Berkeley National Laboratory"/>
            <person name="Steindorff A."/>
            <person name="Hensen N."/>
            <person name="Bonometti L."/>
            <person name="Westerberg I."/>
            <person name="Brannstrom I.O."/>
            <person name="Guillou S."/>
            <person name="Cros-Aarteil S."/>
            <person name="Calhoun S."/>
            <person name="Haridas S."/>
            <person name="Kuo A."/>
            <person name="Mondo S."/>
            <person name="Pangilinan J."/>
            <person name="Riley R."/>
            <person name="Labutti K."/>
            <person name="Andreopoulos B."/>
            <person name="Lipzen A."/>
            <person name="Chen C."/>
            <person name="Yanf M."/>
            <person name="Daum C."/>
            <person name="Ng V."/>
            <person name="Clum A."/>
            <person name="Ohm R."/>
            <person name="Martin F."/>
            <person name="Silar P."/>
            <person name="Natvig D."/>
            <person name="Lalanne C."/>
            <person name="Gautier V."/>
            <person name="Ament-Velasquez S.L."/>
            <person name="Kruys A."/>
            <person name="Hutchinson M.I."/>
            <person name="Powell A.J."/>
            <person name="Barry K."/>
            <person name="Miller A.N."/>
            <person name="Grigoriev I.V."/>
            <person name="Debuchy R."/>
            <person name="Gladieux P."/>
            <person name="Thoren M.H."/>
            <person name="Johannesson H."/>
        </authorList>
    </citation>
    <scope>NUCLEOTIDE SEQUENCE</scope>
    <source>
        <strain evidence="3">CBS 123565</strain>
    </source>
</reference>
<dbReference type="InterPro" id="IPR001138">
    <property type="entry name" value="Zn2Cys6_DnaBD"/>
</dbReference>
<keyword evidence="1" id="KW-0539">Nucleus</keyword>
<feature type="compositionally biased region" description="Low complexity" evidence="2">
    <location>
        <begin position="122"/>
        <end position="145"/>
    </location>
</feature>
<feature type="compositionally biased region" description="Polar residues" evidence="2">
    <location>
        <begin position="554"/>
        <end position="580"/>
    </location>
</feature>
<dbReference type="SUPFAM" id="SSF57701">
    <property type="entry name" value="Zn2/Cys6 DNA-binding domain"/>
    <property type="match status" value="1"/>
</dbReference>
<dbReference type="Proteomes" id="UP001304895">
    <property type="component" value="Unassembled WGS sequence"/>
</dbReference>
<feature type="region of interest" description="Disordered" evidence="2">
    <location>
        <begin position="200"/>
        <end position="234"/>
    </location>
</feature>
<feature type="region of interest" description="Disordered" evidence="2">
    <location>
        <begin position="429"/>
        <end position="464"/>
    </location>
</feature>
<dbReference type="InterPro" id="IPR036864">
    <property type="entry name" value="Zn2-C6_fun-type_DNA-bd_sf"/>
</dbReference>
<gene>
    <name evidence="3" type="ORF">BT67DRAFT_404770</name>
</gene>
<dbReference type="GO" id="GO:0000981">
    <property type="term" value="F:DNA-binding transcription factor activity, RNA polymerase II-specific"/>
    <property type="evidence" value="ECO:0007669"/>
    <property type="project" value="InterPro"/>
</dbReference>
<evidence type="ECO:0000313" key="4">
    <source>
        <dbReference type="Proteomes" id="UP001304895"/>
    </source>
</evidence>
<feature type="region of interest" description="Disordered" evidence="2">
    <location>
        <begin position="508"/>
        <end position="533"/>
    </location>
</feature>
<evidence type="ECO:0000313" key="3">
    <source>
        <dbReference type="EMBL" id="KAK4133487.1"/>
    </source>
</evidence>
<organism evidence="3 4">
    <name type="scientific">Trichocladium antarcticum</name>
    <dbReference type="NCBI Taxonomy" id="1450529"/>
    <lineage>
        <taxon>Eukaryota</taxon>
        <taxon>Fungi</taxon>
        <taxon>Dikarya</taxon>
        <taxon>Ascomycota</taxon>
        <taxon>Pezizomycotina</taxon>
        <taxon>Sordariomycetes</taxon>
        <taxon>Sordariomycetidae</taxon>
        <taxon>Sordariales</taxon>
        <taxon>Chaetomiaceae</taxon>
        <taxon>Trichocladium</taxon>
    </lineage>
</organism>
<name>A0AAN6UI86_9PEZI</name>
<dbReference type="CDD" id="cd00067">
    <property type="entry name" value="GAL4"/>
    <property type="match status" value="1"/>
</dbReference>
<dbReference type="EMBL" id="MU853412">
    <property type="protein sequence ID" value="KAK4133487.1"/>
    <property type="molecule type" value="Genomic_DNA"/>
</dbReference>
<proteinExistence type="predicted"/>
<dbReference type="GO" id="GO:0008270">
    <property type="term" value="F:zinc ion binding"/>
    <property type="evidence" value="ECO:0007669"/>
    <property type="project" value="InterPro"/>
</dbReference>
<sequence length="780" mass="81505">MAGMARHGSATAFSGFSVCQPALGAALQWLPAVGTPELDDMINAFLPGPASIQDKRAHISMDFFEYYRQTGENFKFYATLSGSFTPVTASPASSALYDSGYGSSFNHSPVLSDQGSWAQSPAAFAAPDARTKSRSSTSKRASSSADFASHPGMRILTKDGQDVTNSASRGCKTKEQRDHAHLMRIIKACDACRKKKIRCDPSHKKRAASQASTSPAEQKPAKKARKAEESPPVTVMASAPEFLIGNASASPEAAFAFPGLETDYPQDFDAFWNDFITFDQEPAGAAVEHTADHFFFDSVTDSQNFFFPSPGLLSISPSQVLTPPTPALSRTSPVLADPVGGVGGEVLVHDPTVPYLNPGVAHGTNYVDFNLYSPGPDVSDEDPVLQMVDLGSQQRSPQLHRSAASPVVGTPGSSHSSWGVVIASPLDVPDTSTTTSPYLDPGSSVDLQAQSDTRRSPGHERRAHRPMLVHAAGLETANASSIPSPVSRTASPMLCTNAASTVAAHIQESSVSLGSSPRPRRPAGRNHSPLASRTVVSDVHDGATGTGILASSATVSQLDATSRHTSSQGTTHAASPTGPKQSHKVVRATVSACVPGVAQTCGKCSVSAQLLGGVESGAFAQPDGRYGVQHGTVVLSAVLATIFTSTLPTWRIPAGDDAKNGVTSSLRPSPLLFQLAVLGLVSLFCASALQAHLGTQVNLANMLVIASLSLARFAPRGAGPSSVTRVASRTLPSPASSGFVNTAKLKVRAAGRSPRDLRSAVLQRAGNFIPRLASVSSLRL</sequence>
<accession>A0AAN6UI86</accession>
<evidence type="ECO:0000256" key="1">
    <source>
        <dbReference type="ARBA" id="ARBA00023242"/>
    </source>
</evidence>
<dbReference type="AlphaFoldDB" id="A0AAN6UI86"/>
<keyword evidence="4" id="KW-1185">Reference proteome</keyword>
<comment type="caution">
    <text evidence="3">The sequence shown here is derived from an EMBL/GenBank/DDBJ whole genome shotgun (WGS) entry which is preliminary data.</text>
</comment>
<evidence type="ECO:0008006" key="5">
    <source>
        <dbReference type="Google" id="ProtNLM"/>
    </source>
</evidence>
<reference evidence="3" key="1">
    <citation type="journal article" date="2023" name="Mol. Phylogenet. Evol.">
        <title>Genome-scale phylogeny and comparative genomics of the fungal order Sordariales.</title>
        <authorList>
            <person name="Hensen N."/>
            <person name="Bonometti L."/>
            <person name="Westerberg I."/>
            <person name="Brannstrom I.O."/>
            <person name="Guillou S."/>
            <person name="Cros-Aarteil S."/>
            <person name="Calhoun S."/>
            <person name="Haridas S."/>
            <person name="Kuo A."/>
            <person name="Mondo S."/>
            <person name="Pangilinan J."/>
            <person name="Riley R."/>
            <person name="LaButti K."/>
            <person name="Andreopoulos B."/>
            <person name="Lipzen A."/>
            <person name="Chen C."/>
            <person name="Yan M."/>
            <person name="Daum C."/>
            <person name="Ng V."/>
            <person name="Clum A."/>
            <person name="Steindorff A."/>
            <person name="Ohm R.A."/>
            <person name="Martin F."/>
            <person name="Silar P."/>
            <person name="Natvig D.O."/>
            <person name="Lalanne C."/>
            <person name="Gautier V."/>
            <person name="Ament-Velasquez S.L."/>
            <person name="Kruys A."/>
            <person name="Hutchinson M.I."/>
            <person name="Powell A.J."/>
            <person name="Barry K."/>
            <person name="Miller A.N."/>
            <person name="Grigoriev I.V."/>
            <person name="Debuchy R."/>
            <person name="Gladieux P."/>
            <person name="Hiltunen Thoren M."/>
            <person name="Johannesson H."/>
        </authorList>
    </citation>
    <scope>NUCLEOTIDE SEQUENCE</scope>
    <source>
        <strain evidence="3">CBS 123565</strain>
    </source>
</reference>
<feature type="region of interest" description="Disordered" evidence="2">
    <location>
        <begin position="554"/>
        <end position="582"/>
    </location>
</feature>
<protein>
    <recommendedName>
        <fullName evidence="5">Zn(2)-C6 fungal-type domain-containing protein</fullName>
    </recommendedName>
</protein>
<evidence type="ECO:0000256" key="2">
    <source>
        <dbReference type="SAM" id="MobiDB-lite"/>
    </source>
</evidence>
<feature type="region of interest" description="Disordered" evidence="2">
    <location>
        <begin position="122"/>
        <end position="176"/>
    </location>
</feature>